<dbReference type="InterPro" id="IPR058543">
    <property type="entry name" value="Beta-prop_RSE1/DDB1/CPSF1_2nd"/>
</dbReference>
<proteinExistence type="predicted"/>
<keyword evidence="2" id="KW-0539">Nucleus</keyword>
<accession>A0AA88X566</accession>
<dbReference type="Proteomes" id="UP001188597">
    <property type="component" value="Unassembled WGS sequence"/>
</dbReference>
<dbReference type="Pfam" id="PF23726">
    <property type="entry name" value="Beta-prop_RSE1_2nd"/>
    <property type="match status" value="1"/>
</dbReference>
<dbReference type="FunFam" id="2.130.10.10:FF:000437">
    <property type="entry name" value="cleavage and polyadenylation specificity factor subunit 1"/>
    <property type="match status" value="1"/>
</dbReference>
<feature type="domain" description="RSE1/DDB1/CPSF1 C-terminal" evidence="3">
    <location>
        <begin position="1090"/>
        <end position="1423"/>
    </location>
</feature>
<evidence type="ECO:0000256" key="1">
    <source>
        <dbReference type="ARBA" id="ARBA00004123"/>
    </source>
</evidence>
<evidence type="ECO:0000259" key="4">
    <source>
        <dbReference type="Pfam" id="PF10433"/>
    </source>
</evidence>
<gene>
    <name evidence="6" type="ORF">RJ639_027839</name>
</gene>
<sequence>MSYAAYKMMHWPTGIQHCASGFITHSRAGSASNIAPLPADDLDSDWPSAAAAAAPRGVGPVPNLVVGAANVLEVYVVRVQEEAGGAREPASGAAEPRRGGVMAGISGASLELVCHYRLHGNIESMAALCIGGADGGRRRDSIILTFRDAKVSVLEFDDSIHGLRTSSMHCFEGPEWLHLKRGRESFARGPFVKVDPQGRCAGVLVYGLQMIILKAAEAGGLVSDDNAFTTEVQSLLVSSYIEPVMVILHEQELTWAGRVSWKHHTCMISALSISTTLKQHPLIWSATNLPHDAYKLLAVPSPIGGVLVIGANTIHYHSQLRVCWLCSFAVSVDNRSVMVSRHSISCTPCLDRTDGFDFSQEMTRSSFSVELDAANATWLSDDVAMLSAKTGELLLLTLVFDGRVVQRLDLSKSKASVLTSGITSIGNSLFFLGSRLGDSLLVQFTCGVGAPMLPPGIKEEVGDIEGDAPSAKRLRMSPSDALQDIINGEELSLYGSGPNNAQSAQKTFSFAVRDSLINVGPLKDFSYGLRMNADPNATGIAKQSNYELVCCSGHGKNGTLCVLQQSVRPEVITQEPIPGCKGLWTVYHKNSRSHGVDSSKMAADEDEYHAYLIISLETRTMVLQTVNNLEEVTENVDYYVQGSTIAAGNLFGRRRVIQVYARGARILDGAFMTQDLSFRAPTSEAGSGPESSTVSSVSIADPYVLLRMTDGSIQLLVGDLSTCTISTNIPAVFESSKKSIAACTLYHDKGPEPWLRMTSTDAWLSTGLGEAIEGADGTPHDQGDIYCVICYENGNLEIFDVPNFNCVFCVENFASGKTYLGDTFIQEPSGDSQNFKNSNDVAGHGRKENSQNMKVVELAMQRWPGLHSRPFLFGILSDGTILCYHAYLFEGAENASKVEEASVPNSASLRNISASRLKNLRFIRVPLDTYTREEMSSDTPFPRITMFKNVGGFPGFFLSGSRPAWFMIFRERLRIHPQLCDGPIVAFTVLHNMYCNHGLIYVTSQGTLKICQLPSVLCYDNYWPVQKIPLKGTPHQVTYFAEKNLYPLIVSVPVLKPLNQVLSSLVDQEVGHQIEHDISNVDGTYTVEEFEVRILEPEKSGGPWHTRGTIPMQSSENALTVRVVTLFNTTTRENETLLAIGTAYLQGEDVAGRGRVLLFSIERNSDNSQILISEVYSKELKGAISALASLQGHLLISSGPKVILHKWTGSELNGVAFYDAPPLYVVSLNIVKNFILLGDIHKSIYFLSWKEQGAQLSLLAKDFGSLDCFATEFLIDGSTLSLIVSDDQKNVQIFYYAPKMSESWKGQKLLSRAEFHVGAHVTKFLRLQMLPTSVDRTSAAPASDKTNRFALLFGTLDGSLGCIAPLDELTFRRLQSLQKKLVDAVPHVAGLNPRSFRQFHSNGKAHRPGPDSIVDCELLSHYEMLPFEQQLEIANQIGTTRFQIVSNLNDLTLGTSFL</sequence>
<dbReference type="EMBL" id="JAVXUP010000061">
    <property type="protein sequence ID" value="KAK3040113.1"/>
    <property type="molecule type" value="Genomic_DNA"/>
</dbReference>
<evidence type="ECO:0000259" key="3">
    <source>
        <dbReference type="Pfam" id="PF03178"/>
    </source>
</evidence>
<dbReference type="InterPro" id="IPR004871">
    <property type="entry name" value="RSE1/DDB1/CPSF1_C"/>
</dbReference>
<name>A0AA88X566_9ASTE</name>
<feature type="domain" description="RSE1/DDB1/CPSF1 first beta-propeller" evidence="4">
    <location>
        <begin position="109"/>
        <end position="445"/>
    </location>
</feature>
<evidence type="ECO:0000313" key="7">
    <source>
        <dbReference type="Proteomes" id="UP001188597"/>
    </source>
</evidence>
<reference evidence="6" key="1">
    <citation type="submission" date="2022-12" db="EMBL/GenBank/DDBJ databases">
        <title>Draft genome assemblies for two species of Escallonia (Escalloniales).</title>
        <authorList>
            <person name="Chanderbali A."/>
            <person name="Dervinis C."/>
            <person name="Anghel I."/>
            <person name="Soltis D."/>
            <person name="Soltis P."/>
            <person name="Zapata F."/>
        </authorList>
    </citation>
    <scope>NUCLEOTIDE SEQUENCE</scope>
    <source>
        <strain evidence="6">UCBG64.0493</strain>
        <tissue evidence="6">Leaf</tissue>
    </source>
</reference>
<dbReference type="PANTHER" id="PTHR10644">
    <property type="entry name" value="DNA REPAIR/RNA PROCESSING CPSF FAMILY"/>
    <property type="match status" value="1"/>
</dbReference>
<organism evidence="6 7">
    <name type="scientific">Escallonia herrerae</name>
    <dbReference type="NCBI Taxonomy" id="1293975"/>
    <lineage>
        <taxon>Eukaryota</taxon>
        <taxon>Viridiplantae</taxon>
        <taxon>Streptophyta</taxon>
        <taxon>Embryophyta</taxon>
        <taxon>Tracheophyta</taxon>
        <taxon>Spermatophyta</taxon>
        <taxon>Magnoliopsida</taxon>
        <taxon>eudicotyledons</taxon>
        <taxon>Gunneridae</taxon>
        <taxon>Pentapetalae</taxon>
        <taxon>asterids</taxon>
        <taxon>campanulids</taxon>
        <taxon>Escalloniales</taxon>
        <taxon>Escalloniaceae</taxon>
        <taxon>Escallonia</taxon>
    </lineage>
</organism>
<comment type="subcellular location">
    <subcellularLocation>
        <location evidence="1">Nucleus</location>
    </subcellularLocation>
</comment>
<evidence type="ECO:0000313" key="6">
    <source>
        <dbReference type="EMBL" id="KAK3040113.1"/>
    </source>
</evidence>
<dbReference type="InterPro" id="IPR050358">
    <property type="entry name" value="RSE1/DDB1/CFT1"/>
</dbReference>
<dbReference type="GO" id="GO:0003676">
    <property type="term" value="F:nucleic acid binding"/>
    <property type="evidence" value="ECO:0007669"/>
    <property type="project" value="InterPro"/>
</dbReference>
<dbReference type="Gene3D" id="2.130.10.10">
    <property type="entry name" value="YVTN repeat-like/Quinoprotein amine dehydrogenase"/>
    <property type="match status" value="2"/>
</dbReference>
<comment type="caution">
    <text evidence="6">The sequence shown here is derived from an EMBL/GenBank/DDBJ whole genome shotgun (WGS) entry which is preliminary data.</text>
</comment>
<evidence type="ECO:0000256" key="2">
    <source>
        <dbReference type="ARBA" id="ARBA00023242"/>
    </source>
</evidence>
<protein>
    <recommendedName>
        <fullName evidence="8">Cleavage and polyadenylation specificity factor subunit 1</fullName>
    </recommendedName>
</protein>
<dbReference type="Pfam" id="PF03178">
    <property type="entry name" value="CPSF_A"/>
    <property type="match status" value="1"/>
</dbReference>
<keyword evidence="7" id="KW-1185">Reference proteome</keyword>
<evidence type="ECO:0000259" key="5">
    <source>
        <dbReference type="Pfam" id="PF23726"/>
    </source>
</evidence>
<dbReference type="InterPro" id="IPR018846">
    <property type="entry name" value="Beta-prop_RSE1/DDB1/CPSF1_1st"/>
</dbReference>
<feature type="domain" description="RSE1/DDB1/CPSF1 second beta-propeller" evidence="5">
    <location>
        <begin position="569"/>
        <end position="1013"/>
    </location>
</feature>
<evidence type="ECO:0008006" key="8">
    <source>
        <dbReference type="Google" id="ProtNLM"/>
    </source>
</evidence>
<dbReference type="GO" id="GO:0005634">
    <property type="term" value="C:nucleus"/>
    <property type="evidence" value="ECO:0007669"/>
    <property type="project" value="UniProtKB-SubCell"/>
</dbReference>
<dbReference type="Pfam" id="PF10433">
    <property type="entry name" value="Beta-prop_RSE1_1st"/>
    <property type="match status" value="1"/>
</dbReference>
<dbReference type="InterPro" id="IPR015943">
    <property type="entry name" value="WD40/YVTN_repeat-like_dom_sf"/>
</dbReference>